<dbReference type="PANTHER" id="PTHR38166">
    <property type="entry name" value="C2H2-TYPE DOMAIN-CONTAINING PROTEIN-RELATED"/>
    <property type="match status" value="1"/>
</dbReference>
<feature type="region of interest" description="Disordered" evidence="1">
    <location>
        <begin position="500"/>
        <end position="568"/>
    </location>
</feature>
<sequence>MDETNFQAKPQQPGRLQQTQGSATLWSVNSEMEQRKASLKDFAKAYWTFSPFPGRAVLGRSSESPVRHNTPDIPNELFSFEGLNGRSTVLDTYFEKPSGSPEPSAHCPWSPATTMFQDPLGKHSVSTSSPKLENTSSENGYEYVKLTRNKKEEIRVNSDGALLGGWKFRVPVFPILSRNHEDADCSNLTVDDLRYTRELYAVAYRCAKVLGYKNTFEFLRKYPALYRIVATAEEKEDLIDRGILRPFHRLRRVHLVTAKSVFRIFGHRIVSCLLVRHGNPAEGGYWKPPDRTESISMGFSSSTSLSSEDEQYKRPRVQRTRNVPQTSVDFGEKLTELSVDKVPPVALPSNRPEAIIPQTRRNIPFTSLSDDFEVVPSPAEISARNPASMVQSQPSMDGAFATVFRSDDSLSGWERETLSADPSYNISGIQSPREDSVQDLGLSMSSCSIASYSIHSSSEDDVDTSFVNQLLREYLNDVLKQITSTCHGFAHIHNAKINSAHNEQGDEPSNPSRSYHKSQSCRGQKRSRSEYKQTAKTGTGFNSEENDDDENSGEDDDSRKRSKAPRALIRDRIPTLKLACPFYKRNPQRYQNCRPCRGPGWDTAHRVKEHIYRKHALPIHCRRCNAIFDTETSLTVHSKQEISCLPTVGIELEGFDKNQEKMLKAKKKLPHLSEAEKWIEIFKILFPHDDPDQIPSPYCDLTRSDFDHLEKFKDYVIQELPEKLQSILQCSGPDGDGPLNREDPLQRISTIVQQVAEEVLQSYSLRMNGAISAVLQKQNKSNASDNTTKDWEDDFACDGNSRTRDVLPETLGDIFDTSDSFYEGEFKTQMFGWFEIDTDTFLDGFSMANTPESGSIINHPAQSLDSAEIHGELTEDFLRTRLAKGIAQDRMYEKVTRGGHFPFPSLPLNIGA</sequence>
<protein>
    <recommendedName>
        <fullName evidence="4">C2H2-type domain-containing protein</fullName>
    </recommendedName>
</protein>
<dbReference type="VEuPathDB" id="FungiDB:PV09_00069"/>
<dbReference type="Pfam" id="PF08624">
    <property type="entry name" value="CRC_subunit"/>
    <property type="match status" value="1"/>
</dbReference>
<dbReference type="PANTHER" id="PTHR38166:SF1">
    <property type="entry name" value="C2H2-TYPE DOMAIN-CONTAINING PROTEIN"/>
    <property type="match status" value="1"/>
</dbReference>
<dbReference type="Proteomes" id="UP000053259">
    <property type="component" value="Unassembled WGS sequence"/>
</dbReference>
<feature type="region of interest" description="Disordered" evidence="1">
    <location>
        <begin position="1"/>
        <end position="22"/>
    </location>
</feature>
<name>A0A0D1Z846_9PEZI</name>
<feature type="region of interest" description="Disordered" evidence="1">
    <location>
        <begin position="297"/>
        <end position="317"/>
    </location>
</feature>
<dbReference type="STRING" id="253628.A0A0D1Z846"/>
<evidence type="ECO:0000313" key="2">
    <source>
        <dbReference type="EMBL" id="KIW09127.1"/>
    </source>
</evidence>
<dbReference type="InParanoid" id="A0A0D1Z846"/>
<evidence type="ECO:0000256" key="1">
    <source>
        <dbReference type="SAM" id="MobiDB-lite"/>
    </source>
</evidence>
<organism evidence="2 3">
    <name type="scientific">Verruconis gallopava</name>
    <dbReference type="NCBI Taxonomy" id="253628"/>
    <lineage>
        <taxon>Eukaryota</taxon>
        <taxon>Fungi</taxon>
        <taxon>Dikarya</taxon>
        <taxon>Ascomycota</taxon>
        <taxon>Pezizomycotina</taxon>
        <taxon>Dothideomycetes</taxon>
        <taxon>Pleosporomycetidae</taxon>
        <taxon>Venturiales</taxon>
        <taxon>Sympoventuriaceae</taxon>
        <taxon>Verruconis</taxon>
    </lineage>
</organism>
<dbReference type="AlphaFoldDB" id="A0A0D1Z846"/>
<dbReference type="EMBL" id="KN847529">
    <property type="protein sequence ID" value="KIW09127.1"/>
    <property type="molecule type" value="Genomic_DNA"/>
</dbReference>
<feature type="compositionally biased region" description="Acidic residues" evidence="1">
    <location>
        <begin position="544"/>
        <end position="556"/>
    </location>
</feature>
<dbReference type="HOGENOM" id="CLU_014860_0_0_1"/>
<feature type="compositionally biased region" description="Polar residues" evidence="1">
    <location>
        <begin position="500"/>
        <end position="522"/>
    </location>
</feature>
<feature type="compositionally biased region" description="Low complexity" evidence="1">
    <location>
        <begin position="297"/>
        <end position="306"/>
    </location>
</feature>
<dbReference type="OrthoDB" id="4738706at2759"/>
<dbReference type="GeneID" id="27308042"/>
<accession>A0A0D1Z846</accession>
<dbReference type="RefSeq" id="XP_016218996.1">
    <property type="nucleotide sequence ID" value="XM_016352739.1"/>
</dbReference>
<keyword evidence="3" id="KW-1185">Reference proteome</keyword>
<evidence type="ECO:0008006" key="4">
    <source>
        <dbReference type="Google" id="ProtNLM"/>
    </source>
</evidence>
<gene>
    <name evidence="2" type="ORF">PV09_00069</name>
</gene>
<evidence type="ECO:0000313" key="3">
    <source>
        <dbReference type="Proteomes" id="UP000053259"/>
    </source>
</evidence>
<dbReference type="InterPro" id="IPR013933">
    <property type="entry name" value="CRC_Rsc7/Swp82"/>
</dbReference>
<reference evidence="2 3" key="1">
    <citation type="submission" date="2015-01" db="EMBL/GenBank/DDBJ databases">
        <title>The Genome Sequence of Ochroconis gallopava CBS43764.</title>
        <authorList>
            <consortium name="The Broad Institute Genomics Platform"/>
            <person name="Cuomo C."/>
            <person name="de Hoog S."/>
            <person name="Gorbushina A."/>
            <person name="Stielow B."/>
            <person name="Teixiera M."/>
            <person name="Abouelleil A."/>
            <person name="Chapman S.B."/>
            <person name="Priest M."/>
            <person name="Young S.K."/>
            <person name="Wortman J."/>
            <person name="Nusbaum C."/>
            <person name="Birren B."/>
        </authorList>
    </citation>
    <scope>NUCLEOTIDE SEQUENCE [LARGE SCALE GENOMIC DNA]</scope>
    <source>
        <strain evidence="2 3">CBS 43764</strain>
    </source>
</reference>
<proteinExistence type="predicted"/>